<dbReference type="AlphaFoldDB" id="A0A2T0QZI1"/>
<dbReference type="InterPro" id="IPR036513">
    <property type="entry name" value="STAS_dom_sf"/>
</dbReference>
<comment type="caution">
    <text evidence="1">The sequence shown here is derived from an EMBL/GenBank/DDBJ whole genome shotgun (WGS) entry which is preliminary data.</text>
</comment>
<sequence length="59" mass="6198">MTFMDSTGAAFVATLARGLGAGRVSVLRPSDQVRFLLAVTRLDTVVHVVTDPAGRRSPG</sequence>
<dbReference type="Proteomes" id="UP000238083">
    <property type="component" value="Unassembled WGS sequence"/>
</dbReference>
<accession>A0A2T0QZI1</accession>
<evidence type="ECO:0000313" key="2">
    <source>
        <dbReference type="Proteomes" id="UP000238083"/>
    </source>
</evidence>
<evidence type="ECO:0008006" key="3">
    <source>
        <dbReference type="Google" id="ProtNLM"/>
    </source>
</evidence>
<keyword evidence="2" id="KW-1185">Reference proteome</keyword>
<dbReference type="EMBL" id="PVZF01000011">
    <property type="protein sequence ID" value="PRY12094.1"/>
    <property type="molecule type" value="Genomic_DNA"/>
</dbReference>
<name>A0A2T0QZI1_9ACTN</name>
<protein>
    <recommendedName>
        <fullName evidence="3">STAS domain-containing protein</fullName>
    </recommendedName>
</protein>
<proteinExistence type="predicted"/>
<gene>
    <name evidence="1" type="ORF">CLV37_11150</name>
</gene>
<organism evidence="1 2">
    <name type="scientific">Kineococcus rhizosphaerae</name>
    <dbReference type="NCBI Taxonomy" id="559628"/>
    <lineage>
        <taxon>Bacteria</taxon>
        <taxon>Bacillati</taxon>
        <taxon>Actinomycetota</taxon>
        <taxon>Actinomycetes</taxon>
        <taxon>Kineosporiales</taxon>
        <taxon>Kineosporiaceae</taxon>
        <taxon>Kineococcus</taxon>
    </lineage>
</organism>
<dbReference type="Gene3D" id="3.30.750.24">
    <property type="entry name" value="STAS domain"/>
    <property type="match status" value="1"/>
</dbReference>
<dbReference type="SUPFAM" id="SSF52091">
    <property type="entry name" value="SpoIIaa-like"/>
    <property type="match status" value="1"/>
</dbReference>
<evidence type="ECO:0000313" key="1">
    <source>
        <dbReference type="EMBL" id="PRY12094.1"/>
    </source>
</evidence>
<reference evidence="1 2" key="1">
    <citation type="submission" date="2018-03" db="EMBL/GenBank/DDBJ databases">
        <title>Genomic Encyclopedia of Archaeal and Bacterial Type Strains, Phase II (KMG-II): from individual species to whole genera.</title>
        <authorList>
            <person name="Goeker M."/>
        </authorList>
    </citation>
    <scope>NUCLEOTIDE SEQUENCE [LARGE SCALE GENOMIC DNA]</scope>
    <source>
        <strain evidence="1 2">DSM 19711</strain>
    </source>
</reference>